<accession>A0A9J6D5K3</accession>
<feature type="compositionally biased region" description="Pro residues" evidence="1">
    <location>
        <begin position="65"/>
        <end position="77"/>
    </location>
</feature>
<feature type="compositionally biased region" description="Low complexity" evidence="1">
    <location>
        <begin position="152"/>
        <end position="167"/>
    </location>
</feature>
<feature type="compositionally biased region" description="Low complexity" evidence="1">
    <location>
        <begin position="106"/>
        <end position="131"/>
    </location>
</feature>
<evidence type="ECO:0000313" key="2">
    <source>
        <dbReference type="EMBL" id="KAH8009111.1"/>
    </source>
</evidence>
<dbReference type="PRINTS" id="PR01217">
    <property type="entry name" value="PRICHEXTENSN"/>
</dbReference>
<feature type="compositionally biased region" description="Pro residues" evidence="1">
    <location>
        <begin position="22"/>
        <end position="36"/>
    </location>
</feature>
<proteinExistence type="predicted"/>
<feature type="region of interest" description="Disordered" evidence="1">
    <location>
        <begin position="106"/>
        <end position="176"/>
    </location>
</feature>
<name>A0A9J6D5K3_RHIMP</name>
<reference evidence="2" key="2">
    <citation type="submission" date="2021-09" db="EMBL/GenBank/DDBJ databases">
        <authorList>
            <person name="Jia N."/>
            <person name="Wang J."/>
            <person name="Shi W."/>
            <person name="Du L."/>
            <person name="Sun Y."/>
            <person name="Zhan W."/>
            <person name="Jiang J."/>
            <person name="Wang Q."/>
            <person name="Zhang B."/>
            <person name="Ji P."/>
            <person name="Sakyi L.B."/>
            <person name="Cui X."/>
            <person name="Yuan T."/>
            <person name="Jiang B."/>
            <person name="Yang W."/>
            <person name="Lam T.T.-Y."/>
            <person name="Chang Q."/>
            <person name="Ding S."/>
            <person name="Wang X."/>
            <person name="Zhu J."/>
            <person name="Ruan X."/>
            <person name="Zhao L."/>
            <person name="Wei J."/>
            <person name="Que T."/>
            <person name="Du C."/>
            <person name="Cheng J."/>
            <person name="Dai P."/>
            <person name="Han X."/>
            <person name="Huang E."/>
            <person name="Gao Y."/>
            <person name="Liu J."/>
            <person name="Shao H."/>
            <person name="Ye R."/>
            <person name="Li L."/>
            <person name="Wei W."/>
            <person name="Wang X."/>
            <person name="Wang C."/>
            <person name="Huo Q."/>
            <person name="Li W."/>
            <person name="Guo W."/>
            <person name="Chen H."/>
            <person name="Chen S."/>
            <person name="Zhou L."/>
            <person name="Zhou L."/>
            <person name="Ni X."/>
            <person name="Tian J."/>
            <person name="Zhou Y."/>
            <person name="Sheng Y."/>
            <person name="Liu T."/>
            <person name="Pan Y."/>
            <person name="Xia L."/>
            <person name="Li J."/>
            <person name="Zhao F."/>
            <person name="Cao W."/>
        </authorList>
    </citation>
    <scope>NUCLEOTIDE SEQUENCE</scope>
    <source>
        <strain evidence="2">Rmic-2018</strain>
        <tissue evidence="2">Larvae</tissue>
    </source>
</reference>
<organism evidence="2 3">
    <name type="scientific">Rhipicephalus microplus</name>
    <name type="common">Cattle tick</name>
    <name type="synonym">Boophilus microplus</name>
    <dbReference type="NCBI Taxonomy" id="6941"/>
    <lineage>
        <taxon>Eukaryota</taxon>
        <taxon>Metazoa</taxon>
        <taxon>Ecdysozoa</taxon>
        <taxon>Arthropoda</taxon>
        <taxon>Chelicerata</taxon>
        <taxon>Arachnida</taxon>
        <taxon>Acari</taxon>
        <taxon>Parasitiformes</taxon>
        <taxon>Ixodida</taxon>
        <taxon>Ixodoidea</taxon>
        <taxon>Ixodidae</taxon>
        <taxon>Rhipicephalinae</taxon>
        <taxon>Rhipicephalus</taxon>
        <taxon>Boophilus</taxon>
    </lineage>
</organism>
<reference evidence="2" key="1">
    <citation type="journal article" date="2020" name="Cell">
        <title>Large-Scale Comparative Analyses of Tick Genomes Elucidate Their Genetic Diversity and Vector Capacities.</title>
        <authorList>
            <consortium name="Tick Genome and Microbiome Consortium (TIGMIC)"/>
            <person name="Jia N."/>
            <person name="Wang J."/>
            <person name="Shi W."/>
            <person name="Du L."/>
            <person name="Sun Y."/>
            <person name="Zhan W."/>
            <person name="Jiang J.F."/>
            <person name="Wang Q."/>
            <person name="Zhang B."/>
            <person name="Ji P."/>
            <person name="Bell-Sakyi L."/>
            <person name="Cui X.M."/>
            <person name="Yuan T.T."/>
            <person name="Jiang B.G."/>
            <person name="Yang W.F."/>
            <person name="Lam T.T."/>
            <person name="Chang Q.C."/>
            <person name="Ding S.J."/>
            <person name="Wang X.J."/>
            <person name="Zhu J.G."/>
            <person name="Ruan X.D."/>
            <person name="Zhao L."/>
            <person name="Wei J.T."/>
            <person name="Ye R.Z."/>
            <person name="Que T.C."/>
            <person name="Du C.H."/>
            <person name="Zhou Y.H."/>
            <person name="Cheng J.X."/>
            <person name="Dai P.F."/>
            <person name="Guo W.B."/>
            <person name="Han X.H."/>
            <person name="Huang E.J."/>
            <person name="Li L.F."/>
            <person name="Wei W."/>
            <person name="Gao Y.C."/>
            <person name="Liu J.Z."/>
            <person name="Shao H.Z."/>
            <person name="Wang X."/>
            <person name="Wang C.C."/>
            <person name="Yang T.C."/>
            <person name="Huo Q.B."/>
            <person name="Li W."/>
            <person name="Chen H.Y."/>
            <person name="Chen S.E."/>
            <person name="Zhou L.G."/>
            <person name="Ni X.B."/>
            <person name="Tian J.H."/>
            <person name="Sheng Y."/>
            <person name="Liu T."/>
            <person name="Pan Y.S."/>
            <person name="Xia L.Y."/>
            <person name="Li J."/>
            <person name="Zhao F."/>
            <person name="Cao W.C."/>
        </authorList>
    </citation>
    <scope>NUCLEOTIDE SEQUENCE</scope>
    <source>
        <strain evidence="2">Rmic-2018</strain>
    </source>
</reference>
<comment type="caution">
    <text evidence="2">The sequence shown here is derived from an EMBL/GenBank/DDBJ whole genome shotgun (WGS) entry which is preliminary data.</text>
</comment>
<evidence type="ECO:0000256" key="1">
    <source>
        <dbReference type="SAM" id="MobiDB-lite"/>
    </source>
</evidence>
<dbReference type="Proteomes" id="UP000821866">
    <property type="component" value="Chromosome 9"/>
</dbReference>
<feature type="compositionally biased region" description="Low complexity" evidence="1">
    <location>
        <begin position="78"/>
        <end position="91"/>
    </location>
</feature>
<keyword evidence="3" id="KW-1185">Reference proteome</keyword>
<feature type="compositionally biased region" description="Pro residues" evidence="1">
    <location>
        <begin position="44"/>
        <end position="57"/>
    </location>
</feature>
<protein>
    <submittedName>
        <fullName evidence="2">Uncharacterized protein</fullName>
    </submittedName>
</protein>
<dbReference type="EMBL" id="JABSTU010000011">
    <property type="protein sequence ID" value="KAH8009111.1"/>
    <property type="molecule type" value="Genomic_DNA"/>
</dbReference>
<feature type="region of interest" description="Disordered" evidence="1">
    <location>
        <begin position="20"/>
        <end position="91"/>
    </location>
</feature>
<evidence type="ECO:0000313" key="3">
    <source>
        <dbReference type="Proteomes" id="UP000821866"/>
    </source>
</evidence>
<dbReference type="AlphaFoldDB" id="A0A9J6D5K3"/>
<sequence length="176" mass="18425">MSLFFGQCFVTSKPFAGSPYEAYPPPAGVQPFPQPAPVAGGQGQPPPPYYPSPPPTLPTAGVQPAPYPPGYGPPPQPVVVQPSYNPTYVTAPPSAPPVTVIVQQQPGTTTAPTQVVRPPPQQHQSGGSSCHGHGRCRGSRYDGGRRCGRSSGGCARSQAVTTTTTPRRTYRTGQDY</sequence>
<gene>
    <name evidence="2" type="ORF">HPB51_010301</name>
</gene>